<accession>A0A2I1BV18</accession>
<dbReference type="VEuPathDB" id="FungiDB:P174DRAFT_445815"/>
<evidence type="ECO:0000313" key="3">
    <source>
        <dbReference type="Proteomes" id="UP000234474"/>
    </source>
</evidence>
<sequence>MVGLCLCILWILLAKQPLQSQEFYHALWSGLALEDQADEQIPDVGVPGASDSLNRVNRCVMSNSKGLAEVRRSKQPI</sequence>
<feature type="chain" id="PRO_5014172343" evidence="1">
    <location>
        <begin position="21"/>
        <end position="77"/>
    </location>
</feature>
<dbReference type="AlphaFoldDB" id="A0A2I1BV18"/>
<dbReference type="RefSeq" id="XP_024677810.1">
    <property type="nucleotide sequence ID" value="XM_024828422.1"/>
</dbReference>
<proteinExistence type="predicted"/>
<comment type="caution">
    <text evidence="2">The sequence shown here is derived from an EMBL/GenBank/DDBJ whole genome shotgun (WGS) entry which is preliminary data.</text>
</comment>
<organism evidence="2 3">
    <name type="scientific">Aspergillus novofumigatus (strain IBT 16806)</name>
    <dbReference type="NCBI Taxonomy" id="1392255"/>
    <lineage>
        <taxon>Eukaryota</taxon>
        <taxon>Fungi</taxon>
        <taxon>Dikarya</taxon>
        <taxon>Ascomycota</taxon>
        <taxon>Pezizomycotina</taxon>
        <taxon>Eurotiomycetes</taxon>
        <taxon>Eurotiomycetidae</taxon>
        <taxon>Eurotiales</taxon>
        <taxon>Aspergillaceae</taxon>
        <taxon>Aspergillus</taxon>
        <taxon>Aspergillus subgen. Fumigati</taxon>
    </lineage>
</organism>
<dbReference type="GeneID" id="36535747"/>
<name>A0A2I1BV18_ASPN1</name>
<dbReference type="STRING" id="1392255.A0A2I1BV18"/>
<dbReference type="OrthoDB" id="194358at2759"/>
<dbReference type="Proteomes" id="UP000234474">
    <property type="component" value="Unassembled WGS sequence"/>
</dbReference>
<reference evidence="3" key="1">
    <citation type="journal article" date="2018" name="Proc. Natl. Acad. Sci. U.S.A.">
        <title>Linking secondary metabolites to gene clusters through genome sequencing of six diverse Aspergillus species.</title>
        <authorList>
            <person name="Kaerboelling I."/>
            <person name="Vesth T.C."/>
            <person name="Frisvad J.C."/>
            <person name="Nybo J.L."/>
            <person name="Theobald S."/>
            <person name="Kuo A."/>
            <person name="Bowyer P."/>
            <person name="Matsuda Y."/>
            <person name="Mondo S."/>
            <person name="Lyhne E.K."/>
            <person name="Kogle M.E."/>
            <person name="Clum A."/>
            <person name="Lipzen A."/>
            <person name="Salamov A."/>
            <person name="Ngan C.Y."/>
            <person name="Daum C."/>
            <person name="Chiniquy J."/>
            <person name="Barry K."/>
            <person name="LaButti K."/>
            <person name="Haridas S."/>
            <person name="Simmons B.A."/>
            <person name="Magnuson J.K."/>
            <person name="Mortensen U.H."/>
            <person name="Larsen T.O."/>
            <person name="Grigoriev I.V."/>
            <person name="Baker S.E."/>
            <person name="Andersen M.R."/>
        </authorList>
    </citation>
    <scope>NUCLEOTIDE SEQUENCE [LARGE SCALE GENOMIC DNA]</scope>
    <source>
        <strain evidence="3">IBT 16806</strain>
    </source>
</reference>
<evidence type="ECO:0000313" key="2">
    <source>
        <dbReference type="EMBL" id="PKX89215.1"/>
    </source>
</evidence>
<dbReference type="EMBL" id="MSZS01000010">
    <property type="protein sequence ID" value="PKX89215.1"/>
    <property type="molecule type" value="Genomic_DNA"/>
</dbReference>
<protein>
    <submittedName>
        <fullName evidence="2">Uncharacterized protein</fullName>
    </submittedName>
</protein>
<keyword evidence="3" id="KW-1185">Reference proteome</keyword>
<feature type="signal peptide" evidence="1">
    <location>
        <begin position="1"/>
        <end position="20"/>
    </location>
</feature>
<feature type="non-terminal residue" evidence="2">
    <location>
        <position position="77"/>
    </location>
</feature>
<keyword evidence="1" id="KW-0732">Signal</keyword>
<gene>
    <name evidence="2" type="ORF">P174DRAFT_445815</name>
</gene>
<evidence type="ECO:0000256" key="1">
    <source>
        <dbReference type="SAM" id="SignalP"/>
    </source>
</evidence>